<name>A0A809RGK6_9PROT</name>
<feature type="compositionally biased region" description="Basic and acidic residues" evidence="1">
    <location>
        <begin position="57"/>
        <end position="68"/>
    </location>
</feature>
<dbReference type="Proteomes" id="UP000463939">
    <property type="component" value="Chromosome"/>
</dbReference>
<dbReference type="KEGG" id="sniv:SFSGTM_14130"/>
<feature type="compositionally biased region" description="Low complexity" evidence="1">
    <location>
        <begin position="79"/>
        <end position="88"/>
    </location>
</feature>
<evidence type="ECO:0000256" key="1">
    <source>
        <dbReference type="SAM" id="MobiDB-lite"/>
    </source>
</evidence>
<dbReference type="RefSeq" id="WP_162084586.1">
    <property type="nucleotide sequence ID" value="NZ_AP021881.1"/>
</dbReference>
<organism evidence="3 4">
    <name type="scientific">Sulfuriferula nivalis</name>
    <dbReference type="NCBI Taxonomy" id="2675298"/>
    <lineage>
        <taxon>Bacteria</taxon>
        <taxon>Pseudomonadati</taxon>
        <taxon>Pseudomonadota</taxon>
        <taxon>Betaproteobacteria</taxon>
        <taxon>Nitrosomonadales</taxon>
        <taxon>Sulfuricellaceae</taxon>
        <taxon>Sulfuriferula</taxon>
    </lineage>
</organism>
<feature type="region of interest" description="Disordered" evidence="1">
    <location>
        <begin position="57"/>
        <end position="117"/>
    </location>
</feature>
<dbReference type="NCBIfam" id="TIGR02605">
    <property type="entry name" value="CxxC_CxxC_SSSS"/>
    <property type="match status" value="1"/>
</dbReference>
<evidence type="ECO:0000259" key="2">
    <source>
        <dbReference type="SMART" id="SM00834"/>
    </source>
</evidence>
<accession>A0A809RGK6</accession>
<dbReference type="InterPro" id="IPR013429">
    <property type="entry name" value="Regulatory_FmdB_Zinc_ribbon"/>
</dbReference>
<evidence type="ECO:0000313" key="3">
    <source>
        <dbReference type="EMBL" id="BBP00705.1"/>
    </source>
</evidence>
<proteinExistence type="predicted"/>
<gene>
    <name evidence="3" type="ORF">SFSGTM_14130</name>
</gene>
<sequence>MPLYDYHCEECGSFTEIRKMSESDLNMECPSCGASSERVITAPQLAILGKAQRSAYERNEKSAHEPKMARRSSCGCNGTHTCSTSGKSSKSKEKTAAKTNGFEMQTKKTARPWMLGH</sequence>
<keyword evidence="4" id="KW-1185">Reference proteome</keyword>
<dbReference type="Pfam" id="PF09723">
    <property type="entry name" value="Zn_ribbon_8"/>
    <property type="match status" value="1"/>
</dbReference>
<dbReference type="AlphaFoldDB" id="A0A809RGK6"/>
<evidence type="ECO:0000313" key="4">
    <source>
        <dbReference type="Proteomes" id="UP000463939"/>
    </source>
</evidence>
<dbReference type="SMART" id="SM00834">
    <property type="entry name" value="CxxC_CXXC_SSSS"/>
    <property type="match status" value="1"/>
</dbReference>
<dbReference type="EMBL" id="AP021881">
    <property type="protein sequence ID" value="BBP00705.1"/>
    <property type="molecule type" value="Genomic_DNA"/>
</dbReference>
<feature type="domain" description="Putative regulatory protein FmdB zinc ribbon" evidence="2">
    <location>
        <begin position="1"/>
        <end position="41"/>
    </location>
</feature>
<reference evidence="4" key="1">
    <citation type="submission" date="2019-11" db="EMBL/GenBank/DDBJ databases">
        <title>Isolation and characterization of a novel species in the genus Sulfuriferula.</title>
        <authorList>
            <person name="Mochizuki J."/>
            <person name="Kojima H."/>
            <person name="Fukui M."/>
        </authorList>
    </citation>
    <scope>NUCLEOTIDE SEQUENCE [LARGE SCALE GENOMIC DNA]</scope>
    <source>
        <strain evidence="4">SGTM</strain>
    </source>
</reference>
<protein>
    <recommendedName>
        <fullName evidence="2">Putative regulatory protein FmdB zinc ribbon domain-containing protein</fullName>
    </recommendedName>
</protein>